<keyword evidence="3" id="KW-1185">Reference proteome</keyword>
<proteinExistence type="predicted"/>
<keyword evidence="1" id="KW-1133">Transmembrane helix</keyword>
<dbReference type="RefSeq" id="WP_216957585.1">
    <property type="nucleotide sequence ID" value="NZ_JAHOPB010000001.1"/>
</dbReference>
<feature type="transmembrane region" description="Helical" evidence="1">
    <location>
        <begin position="39"/>
        <end position="56"/>
    </location>
</feature>
<evidence type="ECO:0000313" key="2">
    <source>
        <dbReference type="EMBL" id="MBU8873336.1"/>
    </source>
</evidence>
<sequence length="168" mass="18173">MNSADLRYPQKTLVADYTRAATGVALCGAPLLLLDVNRWLAAILLAGLALFALFLVRTALRHRTRYVLSPDTLCADGPGGTLVEWNRLDRLKLSYFSTKRDRSDGWMQLSVGSTGGRLIKVDSALEGFHDIVERAAQAAEATGAPLSDATRANLRSMGIVVVGQEETV</sequence>
<dbReference type="Proteomes" id="UP000727907">
    <property type="component" value="Unassembled WGS sequence"/>
</dbReference>
<gene>
    <name evidence="2" type="ORF">KQ910_06145</name>
</gene>
<protein>
    <recommendedName>
        <fullName evidence="4">PH domain-containing protein</fullName>
    </recommendedName>
</protein>
<organism evidence="2 3">
    <name type="scientific">Reyranella humidisoli</name>
    <dbReference type="NCBI Taxonomy" id="2849149"/>
    <lineage>
        <taxon>Bacteria</taxon>
        <taxon>Pseudomonadati</taxon>
        <taxon>Pseudomonadota</taxon>
        <taxon>Alphaproteobacteria</taxon>
        <taxon>Hyphomicrobiales</taxon>
        <taxon>Reyranellaceae</taxon>
        <taxon>Reyranella</taxon>
    </lineage>
</organism>
<comment type="caution">
    <text evidence="2">The sequence shown here is derived from an EMBL/GenBank/DDBJ whole genome shotgun (WGS) entry which is preliminary data.</text>
</comment>
<evidence type="ECO:0008006" key="4">
    <source>
        <dbReference type="Google" id="ProtNLM"/>
    </source>
</evidence>
<keyword evidence="1" id="KW-0812">Transmembrane</keyword>
<accession>A0ABS6IG88</accession>
<reference evidence="2 3" key="1">
    <citation type="submission" date="2021-06" db="EMBL/GenBank/DDBJ databases">
        <authorList>
            <person name="Lee D.H."/>
        </authorList>
    </citation>
    <scope>NUCLEOTIDE SEQUENCE [LARGE SCALE GENOMIC DNA]</scope>
    <source>
        <strain evidence="2 3">MMS21-HV4-11</strain>
    </source>
</reference>
<evidence type="ECO:0000313" key="3">
    <source>
        <dbReference type="Proteomes" id="UP000727907"/>
    </source>
</evidence>
<name>A0ABS6IG88_9HYPH</name>
<dbReference type="EMBL" id="JAHOPB010000001">
    <property type="protein sequence ID" value="MBU8873336.1"/>
    <property type="molecule type" value="Genomic_DNA"/>
</dbReference>
<evidence type="ECO:0000256" key="1">
    <source>
        <dbReference type="SAM" id="Phobius"/>
    </source>
</evidence>
<keyword evidence="1" id="KW-0472">Membrane</keyword>